<dbReference type="Pfam" id="PF00270">
    <property type="entry name" value="DEAD"/>
    <property type="match status" value="1"/>
</dbReference>
<evidence type="ECO:0000256" key="9">
    <source>
        <dbReference type="ARBA" id="ARBA00038457"/>
    </source>
</evidence>
<comment type="caution">
    <text evidence="19">The sequence shown here is derived from an EMBL/GenBank/DDBJ whole genome shotgun (WGS) entry which is preliminary data.</text>
</comment>
<feature type="region of interest" description="Disordered" evidence="15">
    <location>
        <begin position="69"/>
        <end position="195"/>
    </location>
</feature>
<dbReference type="PANTHER" id="PTHR24031">
    <property type="entry name" value="RNA HELICASE"/>
    <property type="match status" value="1"/>
</dbReference>
<proteinExistence type="inferred from homology"/>
<sequence length="818" mass="92064">MVTPKIKKKTPTGKPKQSNGAVDTSATKSKSWQKVKLKGHVISDDFSGYDGMIGLEVLKEYDPALVKSTLKQHSDSAVINPRGRRAKHKETASESSSSDEEESGSDASEDEANVKSSKKARLAERHAQRLLKQREKREQRKEQRKQKTKSKTKPTTDTGKLSKSKFTPNDDYEPDRFALLRPPPPDDEVDVPEDDDEVPQLVAADEVDMTQWQGFGIPAPIMRALTEQKFGAPTQIQAMTLPAAIHGKKDILGAAETGSGKTLAFGIPILAGIMELKQRNDGSSIRKAPKLKGNKSAQEPPATKDNHELTPPPEELDYVSGASDEESDDDDGRTSSKRSPLYALVLTPTRELAVQVKNHLVAAAKYTDIRVAAIFGGLAVAKQERVLRQCPEIVVATPGRLWELYVQGNKHLNKIEDVSFLCIDETDRMVEKGHFEELRSLLKVLNGDEERKKLRQNFVFSATLTLVHDLPEHMQKRNVGKRPKFTKQTVDQKIESLIEELGISQPKIVDITSSQQTSQTLTESRLLCAIDEKDYYLYYFVQRHPGRTIVFCNSIDCVKRLATLFGLLDCNPLPLHANMIQKQRLKNLERFRDSPMGLLIATDVAARGLDIPNVEHVIHYQVPRTSENYVHRSGRTARANKHGITVMFMEPGEVRSYVKLHKTLERTEDLPLFPISERFLGAVKERVNLARDLDKEELKLRRTQSEEGWMKKHAEEMDMIIDGYNDESGSDQDEDPFIIERRRNRLHVDSVRGKLSALLAQPIFPKGFSFKYPTSTGQLLEGSEMSTSHGKSAVEAMKEAIEDMKLAKKQRNKRKRNA</sequence>
<evidence type="ECO:0000256" key="1">
    <source>
        <dbReference type="ARBA" id="ARBA00004123"/>
    </source>
</evidence>
<dbReference type="GO" id="GO:0005524">
    <property type="term" value="F:ATP binding"/>
    <property type="evidence" value="ECO:0007669"/>
    <property type="project" value="UniProtKB-UniRule"/>
</dbReference>
<comment type="subunit">
    <text evidence="12">Interacts with FADD. Interacts with RIPK1; this interaction disrupts RLR signaling activation of IFN-dependent transcription factor IRF7. Interacts with NIP7. Interacts with EP300; this interaction prevents TP53 acetylation mediated by EP300.</text>
</comment>
<evidence type="ECO:0000256" key="11">
    <source>
        <dbReference type="ARBA" id="ARBA00054398"/>
    </source>
</evidence>
<gene>
    <name evidence="19" type="ORF">KR093_001347</name>
</gene>
<reference evidence="19" key="1">
    <citation type="journal article" date="2021" name="Mol. Ecol. Resour.">
        <title>Phylogenomic analyses of the genus Drosophila reveals genomic signals of climate adaptation.</title>
        <authorList>
            <person name="Li F."/>
            <person name="Rane R.V."/>
            <person name="Luria V."/>
            <person name="Xiong Z."/>
            <person name="Chen J."/>
            <person name="Li Z."/>
            <person name="Catullo R.A."/>
            <person name="Griffin P.C."/>
            <person name="Schiffer M."/>
            <person name="Pearce S."/>
            <person name="Lee S.F."/>
            <person name="McElroy K."/>
            <person name="Stocker A."/>
            <person name="Shirriffs J."/>
            <person name="Cockerell F."/>
            <person name="Coppin C."/>
            <person name="Sgro C.M."/>
            <person name="Karger A."/>
            <person name="Cain J.W."/>
            <person name="Weber J.A."/>
            <person name="Santpere G."/>
            <person name="Kirschner M.W."/>
            <person name="Hoffmann A.A."/>
            <person name="Oakeshott J.G."/>
            <person name="Zhang G."/>
        </authorList>
    </citation>
    <scope>NUCLEOTIDE SEQUENCE</scope>
    <source>
        <strain evidence="19">BGI-SZ-2011g</strain>
    </source>
</reference>
<evidence type="ECO:0000256" key="2">
    <source>
        <dbReference type="ARBA" id="ARBA00022553"/>
    </source>
</evidence>
<dbReference type="CDD" id="cd17946">
    <property type="entry name" value="DEADc_DDX24"/>
    <property type="match status" value="1"/>
</dbReference>
<dbReference type="InterPro" id="IPR014014">
    <property type="entry name" value="RNA_helicase_DEAD_Q_motif"/>
</dbReference>
<evidence type="ECO:0000256" key="13">
    <source>
        <dbReference type="PROSITE-ProRule" id="PRU00552"/>
    </source>
</evidence>
<dbReference type="GO" id="GO:0003724">
    <property type="term" value="F:RNA helicase activity"/>
    <property type="evidence" value="ECO:0007669"/>
    <property type="project" value="UniProtKB-EC"/>
</dbReference>
<dbReference type="PROSITE" id="PS51194">
    <property type="entry name" value="HELICASE_CTER"/>
    <property type="match status" value="1"/>
</dbReference>
<name>A0AAD4JZN5_9MUSC</name>
<dbReference type="AlphaFoldDB" id="A0AAD4JZN5"/>
<evidence type="ECO:0000256" key="7">
    <source>
        <dbReference type="ARBA" id="ARBA00022884"/>
    </source>
</evidence>
<feature type="domain" description="DEAD-box RNA helicase Q" evidence="18">
    <location>
        <begin position="210"/>
        <end position="238"/>
    </location>
</feature>
<comment type="domain">
    <text evidence="14">The Q motif is unique to and characteristic of the DEAD box family of RNA helicases and controls ATP binding and hydrolysis.</text>
</comment>
<dbReference type="EMBL" id="JAJJHW010002585">
    <property type="protein sequence ID" value="KAH8369881.1"/>
    <property type="molecule type" value="Genomic_DNA"/>
</dbReference>
<dbReference type="SUPFAM" id="SSF52540">
    <property type="entry name" value="P-loop containing nucleoside triphosphate hydrolases"/>
    <property type="match status" value="2"/>
</dbReference>
<evidence type="ECO:0000256" key="3">
    <source>
        <dbReference type="ARBA" id="ARBA00022741"/>
    </source>
</evidence>
<comment type="subcellular location">
    <subcellularLocation>
        <location evidence="1">Nucleus</location>
    </subcellularLocation>
</comment>
<evidence type="ECO:0000259" key="18">
    <source>
        <dbReference type="PROSITE" id="PS51195"/>
    </source>
</evidence>
<keyword evidence="5 14" id="KW-0347">Helicase</keyword>
<evidence type="ECO:0000256" key="15">
    <source>
        <dbReference type="SAM" id="MobiDB-lite"/>
    </source>
</evidence>
<evidence type="ECO:0000313" key="20">
    <source>
        <dbReference type="Proteomes" id="UP001200034"/>
    </source>
</evidence>
<dbReference type="Proteomes" id="UP001200034">
    <property type="component" value="Unassembled WGS sequence"/>
</dbReference>
<accession>A0AAD4JZN5</accession>
<feature type="compositionally biased region" description="Basic residues" evidence="15">
    <location>
        <begin position="142"/>
        <end position="152"/>
    </location>
</feature>
<feature type="region of interest" description="Disordered" evidence="15">
    <location>
        <begin position="1"/>
        <end position="34"/>
    </location>
</feature>
<dbReference type="GO" id="GO:0005634">
    <property type="term" value="C:nucleus"/>
    <property type="evidence" value="ECO:0007669"/>
    <property type="project" value="UniProtKB-SubCell"/>
</dbReference>
<feature type="compositionally biased region" description="Basic and acidic residues" evidence="15">
    <location>
        <begin position="121"/>
        <end position="141"/>
    </location>
</feature>
<evidence type="ECO:0000256" key="5">
    <source>
        <dbReference type="ARBA" id="ARBA00022806"/>
    </source>
</evidence>
<comment type="function">
    <text evidence="14">RNA helicase.</text>
</comment>
<dbReference type="SMART" id="SM00490">
    <property type="entry name" value="HELICc"/>
    <property type="match status" value="1"/>
</dbReference>
<organism evidence="19 20">
    <name type="scientific">Drosophila rubida</name>
    <dbReference type="NCBI Taxonomy" id="30044"/>
    <lineage>
        <taxon>Eukaryota</taxon>
        <taxon>Metazoa</taxon>
        <taxon>Ecdysozoa</taxon>
        <taxon>Arthropoda</taxon>
        <taxon>Hexapoda</taxon>
        <taxon>Insecta</taxon>
        <taxon>Pterygota</taxon>
        <taxon>Neoptera</taxon>
        <taxon>Endopterygota</taxon>
        <taxon>Diptera</taxon>
        <taxon>Brachycera</taxon>
        <taxon>Muscomorpha</taxon>
        <taxon>Ephydroidea</taxon>
        <taxon>Drosophilidae</taxon>
        <taxon>Drosophila</taxon>
    </lineage>
</organism>
<evidence type="ECO:0000256" key="14">
    <source>
        <dbReference type="RuleBase" id="RU365068"/>
    </source>
</evidence>
<protein>
    <recommendedName>
        <fullName evidence="14">ATP-dependent RNA helicase</fullName>
        <ecNumber evidence="14">3.6.4.13</ecNumber>
    </recommendedName>
</protein>
<feature type="compositionally biased region" description="Acidic residues" evidence="15">
    <location>
        <begin position="97"/>
        <end position="111"/>
    </location>
</feature>
<dbReference type="InterPro" id="IPR027417">
    <property type="entry name" value="P-loop_NTPase"/>
</dbReference>
<dbReference type="CDD" id="cd18787">
    <property type="entry name" value="SF2_C_DEAD"/>
    <property type="match status" value="1"/>
</dbReference>
<keyword evidence="4 14" id="KW-0378">Hydrolase</keyword>
<dbReference type="InterPro" id="IPR011545">
    <property type="entry name" value="DEAD/DEAH_box_helicase_dom"/>
</dbReference>
<feature type="short sequence motif" description="Q motif" evidence="13">
    <location>
        <begin position="210"/>
        <end position="238"/>
    </location>
</feature>
<dbReference type="InterPro" id="IPR014001">
    <property type="entry name" value="Helicase_ATP-bd"/>
</dbReference>
<keyword evidence="6 14" id="KW-0067">ATP-binding</keyword>
<feature type="compositionally biased region" description="Polar residues" evidence="15">
    <location>
        <begin position="17"/>
        <end position="30"/>
    </location>
</feature>
<dbReference type="PROSITE" id="PS51192">
    <property type="entry name" value="HELICASE_ATP_BIND_1"/>
    <property type="match status" value="1"/>
</dbReference>
<evidence type="ECO:0000256" key="4">
    <source>
        <dbReference type="ARBA" id="ARBA00022801"/>
    </source>
</evidence>
<keyword evidence="3 14" id="KW-0547">Nucleotide-binding</keyword>
<evidence type="ECO:0000256" key="8">
    <source>
        <dbReference type="ARBA" id="ARBA00023242"/>
    </source>
</evidence>
<evidence type="ECO:0000256" key="10">
    <source>
        <dbReference type="ARBA" id="ARBA00047984"/>
    </source>
</evidence>
<evidence type="ECO:0000259" key="16">
    <source>
        <dbReference type="PROSITE" id="PS51192"/>
    </source>
</evidence>
<evidence type="ECO:0000313" key="19">
    <source>
        <dbReference type="EMBL" id="KAH8369881.1"/>
    </source>
</evidence>
<dbReference type="FunFam" id="3.40.50.300:FF:001059">
    <property type="entry name" value="ATP-dependent RNA helicase DDX24"/>
    <property type="match status" value="1"/>
</dbReference>
<comment type="catalytic activity">
    <reaction evidence="10 14">
        <text>ATP + H2O = ADP + phosphate + H(+)</text>
        <dbReference type="Rhea" id="RHEA:13065"/>
        <dbReference type="ChEBI" id="CHEBI:15377"/>
        <dbReference type="ChEBI" id="CHEBI:15378"/>
        <dbReference type="ChEBI" id="CHEBI:30616"/>
        <dbReference type="ChEBI" id="CHEBI:43474"/>
        <dbReference type="ChEBI" id="CHEBI:456216"/>
        <dbReference type="EC" id="3.6.4.13"/>
    </reaction>
</comment>
<feature type="compositionally biased region" description="Basic residues" evidence="15">
    <location>
        <begin position="1"/>
        <end position="11"/>
    </location>
</feature>
<feature type="domain" description="Helicase ATP-binding" evidence="16">
    <location>
        <begin position="242"/>
        <end position="482"/>
    </location>
</feature>
<dbReference type="Pfam" id="PF00271">
    <property type="entry name" value="Helicase_C"/>
    <property type="match status" value="1"/>
</dbReference>
<dbReference type="EC" id="3.6.4.13" evidence="14"/>
<dbReference type="GO" id="GO:0003723">
    <property type="term" value="F:RNA binding"/>
    <property type="evidence" value="ECO:0007669"/>
    <property type="project" value="UniProtKB-UniRule"/>
</dbReference>
<keyword evidence="20" id="KW-1185">Reference proteome</keyword>
<dbReference type="PROSITE" id="PS51195">
    <property type="entry name" value="Q_MOTIF"/>
    <property type="match status" value="1"/>
</dbReference>
<dbReference type="SMART" id="SM00487">
    <property type="entry name" value="DEXDc"/>
    <property type="match status" value="1"/>
</dbReference>
<comment type="similarity">
    <text evidence="9">Belongs to the DEAD box helicase family. DDX24/MAK5 subfamily.</text>
</comment>
<evidence type="ECO:0000256" key="12">
    <source>
        <dbReference type="ARBA" id="ARBA00064166"/>
    </source>
</evidence>
<feature type="region of interest" description="Disordered" evidence="15">
    <location>
        <begin position="281"/>
        <end position="337"/>
    </location>
</feature>
<dbReference type="InterPro" id="IPR001650">
    <property type="entry name" value="Helicase_C-like"/>
</dbReference>
<evidence type="ECO:0000259" key="17">
    <source>
        <dbReference type="PROSITE" id="PS51194"/>
    </source>
</evidence>
<feature type="compositionally biased region" description="Acidic residues" evidence="15">
    <location>
        <begin position="185"/>
        <end position="195"/>
    </location>
</feature>
<keyword evidence="2" id="KW-0597">Phosphoprotein</keyword>
<comment type="function">
    <text evidence="11">ATP-dependent RNA helicase that plays a role in various aspects of RNA metabolism including pre-mRNA splicing and is thereby involved in different biological processes such as cell cycle regulation or innate immunity. Plays an inhibitory role in TP53 transcriptional activity and subsequently in TP53 controlled cell growth arrest and senescence by inhibiting its EP300 mediated acetylation. Negatively regulates cytosolic RNA-mediated innate immune signaling at least in part by affecting RIPK1/IRF7 interactions. Alternatively, possesses antiviral activity by recognizing gammaherpesvirus transcripts in the context of lytic reactivation. Plays an essential role in cell cycle regulation in vascular smooth muscle cells by interacting with and regulating FANCA (Fanconi anemia complementation group A) mRNA.</text>
</comment>
<feature type="compositionally biased region" description="Polar residues" evidence="15">
    <location>
        <begin position="153"/>
        <end position="167"/>
    </location>
</feature>
<feature type="domain" description="Helicase C-terminal" evidence="17">
    <location>
        <begin position="533"/>
        <end position="681"/>
    </location>
</feature>
<dbReference type="GO" id="GO:0016787">
    <property type="term" value="F:hydrolase activity"/>
    <property type="evidence" value="ECO:0007669"/>
    <property type="project" value="UniProtKB-KW"/>
</dbReference>
<evidence type="ECO:0000256" key="6">
    <source>
        <dbReference type="ARBA" id="ARBA00022840"/>
    </source>
</evidence>
<keyword evidence="8" id="KW-0539">Nucleus</keyword>
<dbReference type="Gene3D" id="3.40.50.300">
    <property type="entry name" value="P-loop containing nucleotide triphosphate hydrolases"/>
    <property type="match status" value="2"/>
</dbReference>
<keyword evidence="7 14" id="KW-0694">RNA-binding</keyword>